<feature type="binding site" evidence="4">
    <location>
        <position position="186"/>
    </location>
    <ligand>
        <name>substrate</name>
    </ligand>
</feature>
<dbReference type="PANTHER" id="PTHR43750:SF3">
    <property type="entry name" value="UDP-GLUCOSE 6-DEHYDROGENASE TUAD"/>
    <property type="match status" value="1"/>
</dbReference>
<dbReference type="AlphaFoldDB" id="A0A1I4T0H3"/>
<dbReference type="Proteomes" id="UP000243629">
    <property type="component" value="Unassembled WGS sequence"/>
</dbReference>
<evidence type="ECO:0000256" key="1">
    <source>
        <dbReference type="ARBA" id="ARBA00015132"/>
    </source>
</evidence>
<reference evidence="8" key="1">
    <citation type="submission" date="2016-10" db="EMBL/GenBank/DDBJ databases">
        <authorList>
            <person name="Varghese N."/>
            <person name="Submissions S."/>
        </authorList>
    </citation>
    <scope>NUCLEOTIDE SEQUENCE [LARGE SCALE GENOMIC DNA]</scope>
    <source>
        <strain evidence="8">DSM 24213</strain>
    </source>
</reference>
<keyword evidence="8" id="KW-1185">Reference proteome</keyword>
<sequence>MFIDVYGDTLCARVAAACLASTGHQVLAHVAQPQSPESYASEPGLAQMLQSQQRAGRLQWCELGQSPTASAAIWLALAPGDVLQAEAILRDLPGSDGRWLVVNQSNFPVGTSESLAGLLNGAGELVCLPDLLVEGSALNSFQCPDQWLLGSDSEQAQALVRELLRPFNRLRDVIQPMSLREAEFTKLAIVGMLATRLSYMNDMANLADTLGVDIEQVRRGMGADPRIGEAYLYPGCGFGGQAFSRDVMRLADTVKDQGLGGQLLQQVLHINELQKELLFRKLWRHYGTRLQGRRVAIWGAAFKPGTERIDNAPVLRLLDALWAQGVQVHVHDPQALPTLAKWAGPRDDLVLHDAPYAAAEQADALLLLTEWKQYWSPDFLRLHQIMRSPLLLDGRNIWNPQFVRQQGFEYYGVGRD</sequence>
<evidence type="ECO:0000256" key="3">
    <source>
        <dbReference type="PIRNR" id="PIRNR000124"/>
    </source>
</evidence>
<dbReference type="Gene3D" id="3.40.50.720">
    <property type="entry name" value="NAD(P)-binding Rossmann-like Domain"/>
    <property type="match status" value="2"/>
</dbReference>
<evidence type="ECO:0000313" key="8">
    <source>
        <dbReference type="Proteomes" id="UP000243629"/>
    </source>
</evidence>
<feature type="binding site" evidence="4">
    <location>
        <position position="303"/>
    </location>
    <ligand>
        <name>substrate</name>
    </ligand>
</feature>
<dbReference type="InterPro" id="IPR014026">
    <property type="entry name" value="UDP-Glc/GDP-Man_DH_dimer"/>
</dbReference>
<dbReference type="UniPathway" id="UPA00038">
    <property type="reaction ID" value="UER00491"/>
</dbReference>
<keyword evidence="3 5" id="KW-0520">NAD</keyword>
<feature type="binding site" evidence="4">
    <location>
        <position position="239"/>
    </location>
    <ligand>
        <name>substrate</name>
    </ligand>
</feature>
<feature type="domain" description="UDP-glucose/GDP-mannose dehydrogenase C-terminal" evidence="6">
    <location>
        <begin position="296"/>
        <end position="400"/>
    </location>
</feature>
<dbReference type="PIRSF" id="PIRSF500134">
    <property type="entry name" value="UDPglc_DH_bac"/>
    <property type="match status" value="1"/>
</dbReference>
<dbReference type="Pfam" id="PF00984">
    <property type="entry name" value="UDPG_MGDP_dh"/>
    <property type="match status" value="1"/>
</dbReference>
<keyword evidence="2 3" id="KW-0560">Oxidoreductase</keyword>
<dbReference type="PIRSF" id="PIRSF000124">
    <property type="entry name" value="UDPglc_GDPman_dh"/>
    <property type="match status" value="1"/>
</dbReference>
<dbReference type="InterPro" id="IPR036220">
    <property type="entry name" value="UDP-Glc/GDP-Man_DH_C_sf"/>
</dbReference>
<comment type="similarity">
    <text evidence="3">Belongs to the UDP-glucose/GDP-mannose dehydrogenase family.</text>
</comment>
<gene>
    <name evidence="7" type="ORF">SAMN05216217_11251</name>
</gene>
<dbReference type="InterPro" id="IPR014027">
    <property type="entry name" value="UDP-Glc/GDP-Man_DH_C"/>
</dbReference>
<dbReference type="SUPFAM" id="SSF52413">
    <property type="entry name" value="UDP-glucose/GDP-mannose dehydrogenase C-terminal domain"/>
    <property type="match status" value="1"/>
</dbReference>
<organism evidence="7 8">
    <name type="scientific">Halopseudomonas yangmingensis</name>
    <dbReference type="NCBI Taxonomy" id="1720063"/>
    <lineage>
        <taxon>Bacteria</taxon>
        <taxon>Pseudomonadati</taxon>
        <taxon>Pseudomonadota</taxon>
        <taxon>Gammaproteobacteria</taxon>
        <taxon>Pseudomonadales</taxon>
        <taxon>Pseudomonadaceae</taxon>
        <taxon>Halopseudomonas</taxon>
    </lineage>
</organism>
<feature type="binding site" evidence="4">
    <location>
        <begin position="231"/>
        <end position="235"/>
    </location>
    <ligand>
        <name>substrate</name>
    </ligand>
</feature>
<feature type="binding site" evidence="5">
    <location>
        <position position="134"/>
    </location>
    <ligand>
        <name>NAD(+)</name>
        <dbReference type="ChEBI" id="CHEBI:57540"/>
    </ligand>
</feature>
<evidence type="ECO:0000256" key="2">
    <source>
        <dbReference type="ARBA" id="ARBA00023002"/>
    </source>
</evidence>
<accession>A0A1I4T0H3</accession>
<dbReference type="SMART" id="SM00984">
    <property type="entry name" value="UDPG_MGDP_dh_C"/>
    <property type="match status" value="1"/>
</dbReference>
<dbReference type="SUPFAM" id="SSF51735">
    <property type="entry name" value="NAD(P)-binding Rossmann-fold domains"/>
    <property type="match status" value="1"/>
</dbReference>
<dbReference type="RefSeq" id="WP_093476983.1">
    <property type="nucleotide sequence ID" value="NZ_FOUI01000012.1"/>
</dbReference>
<evidence type="ECO:0000313" key="7">
    <source>
        <dbReference type="EMBL" id="SFM70234.1"/>
    </source>
</evidence>
<dbReference type="NCBIfam" id="TIGR03026">
    <property type="entry name" value="NDP-sugDHase"/>
    <property type="match status" value="1"/>
</dbReference>
<dbReference type="EC" id="1.1.1.22" evidence="3"/>
<protein>
    <recommendedName>
        <fullName evidence="1 3">UDP-glucose 6-dehydrogenase</fullName>
        <ecNumber evidence="3">1.1.1.22</ecNumber>
    </recommendedName>
</protein>
<dbReference type="Gene3D" id="1.20.5.100">
    <property type="entry name" value="Cytochrome c1, transmembrane anchor, C-terminal"/>
    <property type="match status" value="1"/>
</dbReference>
<evidence type="ECO:0000256" key="5">
    <source>
        <dbReference type="PIRSR" id="PIRSR500134-3"/>
    </source>
</evidence>
<evidence type="ECO:0000259" key="6">
    <source>
        <dbReference type="SMART" id="SM00984"/>
    </source>
</evidence>
<evidence type="ECO:0000256" key="4">
    <source>
        <dbReference type="PIRSR" id="PIRSR500134-2"/>
    </source>
</evidence>
<proteinExistence type="inferred from homology"/>
<name>A0A1I4T0H3_9GAMM</name>
<dbReference type="InterPro" id="IPR036291">
    <property type="entry name" value="NAD(P)-bd_dom_sf"/>
</dbReference>
<comment type="catalytic activity">
    <reaction evidence="3">
        <text>UDP-alpha-D-glucose + 2 NAD(+) + H2O = UDP-alpha-D-glucuronate + 2 NADH + 3 H(+)</text>
        <dbReference type="Rhea" id="RHEA:23596"/>
        <dbReference type="ChEBI" id="CHEBI:15377"/>
        <dbReference type="ChEBI" id="CHEBI:15378"/>
        <dbReference type="ChEBI" id="CHEBI:57540"/>
        <dbReference type="ChEBI" id="CHEBI:57945"/>
        <dbReference type="ChEBI" id="CHEBI:58052"/>
        <dbReference type="ChEBI" id="CHEBI:58885"/>
        <dbReference type="EC" id="1.1.1.22"/>
    </reaction>
</comment>
<dbReference type="InterPro" id="IPR008927">
    <property type="entry name" value="6-PGluconate_DH-like_C_sf"/>
</dbReference>
<dbReference type="GO" id="GO:0006065">
    <property type="term" value="P:UDP-glucuronate biosynthetic process"/>
    <property type="evidence" value="ECO:0007669"/>
    <property type="project" value="UniProtKB-UniPathway"/>
</dbReference>
<dbReference type="Pfam" id="PF03720">
    <property type="entry name" value="UDPG_MGDP_dh_C"/>
    <property type="match status" value="1"/>
</dbReference>
<dbReference type="OrthoDB" id="9803238at2"/>
<dbReference type="InterPro" id="IPR028357">
    <property type="entry name" value="UDPglc_DH_bac"/>
</dbReference>
<dbReference type="GO" id="GO:0051287">
    <property type="term" value="F:NAD binding"/>
    <property type="evidence" value="ECO:0007669"/>
    <property type="project" value="InterPro"/>
</dbReference>
<dbReference type="SUPFAM" id="SSF48179">
    <property type="entry name" value="6-phosphogluconate dehydrogenase C-terminal domain-like"/>
    <property type="match status" value="1"/>
</dbReference>
<dbReference type="InterPro" id="IPR017476">
    <property type="entry name" value="UDP-Glc/GDP-Man"/>
</dbReference>
<dbReference type="PANTHER" id="PTHR43750">
    <property type="entry name" value="UDP-GLUCOSE 6-DEHYDROGENASE TUAD"/>
    <property type="match status" value="1"/>
</dbReference>
<dbReference type="EMBL" id="FOUI01000012">
    <property type="protein sequence ID" value="SFM70234.1"/>
    <property type="molecule type" value="Genomic_DNA"/>
</dbReference>
<dbReference type="STRING" id="1720063.SAMN05216217_11251"/>
<dbReference type="GO" id="GO:0003979">
    <property type="term" value="F:UDP-glucose 6-dehydrogenase activity"/>
    <property type="evidence" value="ECO:0007669"/>
    <property type="project" value="UniProtKB-EC"/>
</dbReference>
<dbReference type="GO" id="GO:0000271">
    <property type="term" value="P:polysaccharide biosynthetic process"/>
    <property type="evidence" value="ECO:0007669"/>
    <property type="project" value="InterPro"/>
</dbReference>